<name>A0A1G2F0F2_9BACT</name>
<dbReference type="Pfam" id="PF00535">
    <property type="entry name" value="Glycos_transf_2"/>
    <property type="match status" value="1"/>
</dbReference>
<organism evidence="6 7">
    <name type="scientific">Candidatus Niyogibacteria bacterium RIFCSPLOWO2_12_FULL_41_13</name>
    <dbReference type="NCBI Taxonomy" id="1801726"/>
    <lineage>
        <taxon>Bacteria</taxon>
        <taxon>Candidatus Niyogiibacteriota</taxon>
    </lineage>
</organism>
<dbReference type="GO" id="GO:0016757">
    <property type="term" value="F:glycosyltransferase activity"/>
    <property type="evidence" value="ECO:0007669"/>
    <property type="project" value="UniProtKB-KW"/>
</dbReference>
<feature type="transmembrane region" description="Helical" evidence="4">
    <location>
        <begin position="262"/>
        <end position="284"/>
    </location>
</feature>
<evidence type="ECO:0000313" key="6">
    <source>
        <dbReference type="EMBL" id="OGZ31574.1"/>
    </source>
</evidence>
<dbReference type="STRING" id="1801726.A3H02_02600"/>
<keyword evidence="3" id="KW-0808">Transferase</keyword>
<dbReference type="Gene3D" id="3.90.550.10">
    <property type="entry name" value="Spore Coat Polysaccharide Biosynthesis Protein SpsA, Chain A"/>
    <property type="match status" value="1"/>
</dbReference>
<reference evidence="6 7" key="1">
    <citation type="journal article" date="2016" name="Nat. Commun.">
        <title>Thousands of microbial genomes shed light on interconnected biogeochemical processes in an aquifer system.</title>
        <authorList>
            <person name="Anantharaman K."/>
            <person name="Brown C.T."/>
            <person name="Hug L.A."/>
            <person name="Sharon I."/>
            <person name="Castelle C.J."/>
            <person name="Probst A.J."/>
            <person name="Thomas B.C."/>
            <person name="Singh A."/>
            <person name="Wilkins M.J."/>
            <person name="Karaoz U."/>
            <person name="Brodie E.L."/>
            <person name="Williams K.H."/>
            <person name="Hubbard S.S."/>
            <person name="Banfield J.F."/>
        </authorList>
    </citation>
    <scope>NUCLEOTIDE SEQUENCE [LARGE SCALE GENOMIC DNA]</scope>
</reference>
<accession>A0A1G2F0F2</accession>
<dbReference type="InterPro" id="IPR001173">
    <property type="entry name" value="Glyco_trans_2-like"/>
</dbReference>
<evidence type="ECO:0000256" key="1">
    <source>
        <dbReference type="ARBA" id="ARBA00006739"/>
    </source>
</evidence>
<comment type="caution">
    <text evidence="6">The sequence shown here is derived from an EMBL/GenBank/DDBJ whole genome shotgun (WGS) entry which is preliminary data.</text>
</comment>
<dbReference type="Proteomes" id="UP000176787">
    <property type="component" value="Unassembled WGS sequence"/>
</dbReference>
<evidence type="ECO:0000313" key="7">
    <source>
        <dbReference type="Proteomes" id="UP000176787"/>
    </source>
</evidence>
<evidence type="ECO:0000256" key="3">
    <source>
        <dbReference type="ARBA" id="ARBA00022679"/>
    </source>
</evidence>
<feature type="transmembrane region" description="Helical" evidence="4">
    <location>
        <begin position="296"/>
        <end position="316"/>
    </location>
</feature>
<sequence>MIKYSLIVPVKEINDYIRETIQKILEIKRDDFEIIVYPDKATREIWDKTRQISTGRVGPAQKRNLAIRDSLGEILVFIDDDAYPEKNFLDILDENFNDPNVTAVGGPAITPQTDSFFQKVSGAVFLSRLSHSHPERYWSLGRKRFVDDWPSVNLSIRKKSFTEINGFDSEYWPGEDTKLCLDIIKKINGKILYEPELIVYHHRRSGLINHLKQVGGYGLHRGFFAKKFPETSFKLKYFIPSGFFIFVVFGWVLLFFPLFFKFLYFSVWILYLFALIFAIFDIYVKIKDAKISLVSIFYIFLTHIYYGFRFIQGFVFTKNLKSKLK</sequence>
<dbReference type="PANTHER" id="PTHR43179">
    <property type="entry name" value="RHAMNOSYLTRANSFERASE WBBL"/>
    <property type="match status" value="1"/>
</dbReference>
<gene>
    <name evidence="6" type="ORF">A3H02_02600</name>
</gene>
<keyword evidence="2" id="KW-0328">Glycosyltransferase</keyword>
<keyword evidence="4" id="KW-0472">Membrane</keyword>
<keyword evidence="4" id="KW-1133">Transmembrane helix</keyword>
<comment type="similarity">
    <text evidence="1">Belongs to the glycosyltransferase 2 family.</text>
</comment>
<dbReference type="PANTHER" id="PTHR43179:SF12">
    <property type="entry name" value="GALACTOFURANOSYLTRANSFERASE GLFT2"/>
    <property type="match status" value="1"/>
</dbReference>
<dbReference type="SUPFAM" id="SSF53448">
    <property type="entry name" value="Nucleotide-diphospho-sugar transferases"/>
    <property type="match status" value="1"/>
</dbReference>
<evidence type="ECO:0000256" key="4">
    <source>
        <dbReference type="SAM" id="Phobius"/>
    </source>
</evidence>
<dbReference type="InterPro" id="IPR029044">
    <property type="entry name" value="Nucleotide-diphossugar_trans"/>
</dbReference>
<keyword evidence="4" id="KW-0812">Transmembrane</keyword>
<feature type="transmembrane region" description="Helical" evidence="4">
    <location>
        <begin position="237"/>
        <end position="256"/>
    </location>
</feature>
<feature type="domain" description="Glycosyltransferase 2-like" evidence="5">
    <location>
        <begin position="5"/>
        <end position="130"/>
    </location>
</feature>
<protein>
    <recommendedName>
        <fullName evidence="5">Glycosyltransferase 2-like domain-containing protein</fullName>
    </recommendedName>
</protein>
<evidence type="ECO:0000259" key="5">
    <source>
        <dbReference type="Pfam" id="PF00535"/>
    </source>
</evidence>
<dbReference type="AlphaFoldDB" id="A0A1G2F0F2"/>
<dbReference type="EMBL" id="MHMS01000025">
    <property type="protein sequence ID" value="OGZ31574.1"/>
    <property type="molecule type" value="Genomic_DNA"/>
</dbReference>
<proteinExistence type="inferred from homology"/>
<evidence type="ECO:0000256" key="2">
    <source>
        <dbReference type="ARBA" id="ARBA00022676"/>
    </source>
</evidence>